<feature type="compositionally biased region" description="Low complexity" evidence="1">
    <location>
        <begin position="74"/>
        <end position="83"/>
    </location>
</feature>
<organism evidence="2 3">
    <name type="scientific">Grifola frondosa</name>
    <name type="common">Maitake</name>
    <name type="synonym">Polyporus frondosus</name>
    <dbReference type="NCBI Taxonomy" id="5627"/>
    <lineage>
        <taxon>Eukaryota</taxon>
        <taxon>Fungi</taxon>
        <taxon>Dikarya</taxon>
        <taxon>Basidiomycota</taxon>
        <taxon>Agaricomycotina</taxon>
        <taxon>Agaricomycetes</taxon>
        <taxon>Polyporales</taxon>
        <taxon>Grifolaceae</taxon>
        <taxon>Grifola</taxon>
    </lineage>
</organism>
<name>A0A1C7MRJ6_GRIFR</name>
<protein>
    <submittedName>
        <fullName evidence="2">Uncharacterized protein</fullName>
    </submittedName>
</protein>
<proteinExistence type="predicted"/>
<accession>A0A1C7MRJ6</accession>
<keyword evidence="3" id="KW-1185">Reference proteome</keyword>
<sequence length="218" mass="24205">MPRTTTQKTSRASTSLPSSRGWTSSRTPRAHSLPLMAGARSPSRSGSPSKRPSGAPRTSHPSTRSKVSIHAPLPRSSKPPSRVSPRDFHFVPFKLFWERESSDGSDPKRERVYTDIFNSDAMLEADAELRAQPRNPDDDPDIEYAIAPILVWSDATHLASFGSASLWPIYAFFGNLSKYIRAKPRAFAAHHLAYIPKVCLCFHTLNDFSTVLNTIIVT</sequence>
<dbReference type="Proteomes" id="UP000092993">
    <property type="component" value="Unassembled WGS sequence"/>
</dbReference>
<dbReference type="Pfam" id="PF18759">
    <property type="entry name" value="Plavaka"/>
    <property type="match status" value="1"/>
</dbReference>
<gene>
    <name evidence="2" type="ORF">A0H81_01502</name>
</gene>
<evidence type="ECO:0000313" key="2">
    <source>
        <dbReference type="EMBL" id="OBZ79049.1"/>
    </source>
</evidence>
<reference evidence="2 3" key="1">
    <citation type="submission" date="2016-03" db="EMBL/GenBank/DDBJ databases">
        <title>Whole genome sequencing of Grifola frondosa 9006-11.</title>
        <authorList>
            <person name="Min B."/>
            <person name="Park H."/>
            <person name="Kim J.-G."/>
            <person name="Cho H."/>
            <person name="Oh Y.-L."/>
            <person name="Kong W.-S."/>
            <person name="Choi I.-G."/>
        </authorList>
    </citation>
    <scope>NUCLEOTIDE SEQUENCE [LARGE SCALE GENOMIC DNA]</scope>
    <source>
        <strain evidence="2 3">9006-11</strain>
    </source>
</reference>
<dbReference type="InterPro" id="IPR041078">
    <property type="entry name" value="Plavaka"/>
</dbReference>
<dbReference type="AlphaFoldDB" id="A0A1C7MRJ6"/>
<dbReference type="STRING" id="5627.A0A1C7MRJ6"/>
<evidence type="ECO:0000313" key="3">
    <source>
        <dbReference type="Proteomes" id="UP000092993"/>
    </source>
</evidence>
<feature type="compositionally biased region" description="Polar residues" evidence="1">
    <location>
        <begin position="1"/>
        <end position="27"/>
    </location>
</feature>
<feature type="region of interest" description="Disordered" evidence="1">
    <location>
        <begin position="1"/>
        <end position="83"/>
    </location>
</feature>
<dbReference type="EMBL" id="LUGG01000001">
    <property type="protein sequence ID" value="OBZ79049.1"/>
    <property type="molecule type" value="Genomic_DNA"/>
</dbReference>
<comment type="caution">
    <text evidence="2">The sequence shown here is derived from an EMBL/GenBank/DDBJ whole genome shotgun (WGS) entry which is preliminary data.</text>
</comment>
<evidence type="ECO:0000256" key="1">
    <source>
        <dbReference type="SAM" id="MobiDB-lite"/>
    </source>
</evidence>
<feature type="compositionally biased region" description="Low complexity" evidence="1">
    <location>
        <begin position="37"/>
        <end position="57"/>
    </location>
</feature>
<dbReference type="OrthoDB" id="3208495at2759"/>